<gene>
    <name evidence="2" type="ORF">G3I58_17690</name>
</gene>
<proteinExistence type="predicted"/>
<reference evidence="2 3" key="1">
    <citation type="submission" date="2020-01" db="EMBL/GenBank/DDBJ databases">
        <title>Insect and environment-associated Actinomycetes.</title>
        <authorList>
            <person name="Currrie C."/>
            <person name="Chevrette M."/>
            <person name="Carlson C."/>
            <person name="Stubbendieck R."/>
            <person name="Wendt-Pienkowski E."/>
        </authorList>
    </citation>
    <scope>NUCLEOTIDE SEQUENCE [LARGE SCALE GENOMIC DNA]</scope>
    <source>
        <strain evidence="2 3">SID7903</strain>
    </source>
</reference>
<accession>A0A7K3RCT7</accession>
<comment type="caution">
    <text evidence="2">The sequence shown here is derived from an EMBL/GenBank/DDBJ whole genome shotgun (WGS) entry which is preliminary data.</text>
</comment>
<sequence length="87" mass="9423">MRDGRCEDGEEGTEPEPGSGATRPSLSRRWWPLVGASRREWWEGVRTVLCVVEAVAFLTDTQALAGVARALTAVGDMVVNAGKPERP</sequence>
<dbReference type="RefSeq" id="WP_047180439.1">
    <property type="nucleotide sequence ID" value="NZ_JAAGMS010000196.1"/>
</dbReference>
<evidence type="ECO:0000313" key="2">
    <source>
        <dbReference type="EMBL" id="NEB99796.1"/>
    </source>
</evidence>
<dbReference type="Proteomes" id="UP000470951">
    <property type="component" value="Unassembled WGS sequence"/>
</dbReference>
<dbReference type="EMBL" id="JAAGMS010000196">
    <property type="protein sequence ID" value="NEB99796.1"/>
    <property type="molecule type" value="Genomic_DNA"/>
</dbReference>
<evidence type="ECO:0000313" key="3">
    <source>
        <dbReference type="Proteomes" id="UP000470951"/>
    </source>
</evidence>
<organism evidence="2 3">
    <name type="scientific">Streptomyces anulatus</name>
    <name type="common">Streptomyces chrysomallus</name>
    <dbReference type="NCBI Taxonomy" id="1892"/>
    <lineage>
        <taxon>Bacteria</taxon>
        <taxon>Bacillati</taxon>
        <taxon>Actinomycetota</taxon>
        <taxon>Actinomycetes</taxon>
        <taxon>Kitasatosporales</taxon>
        <taxon>Streptomycetaceae</taxon>
        <taxon>Streptomyces</taxon>
    </lineage>
</organism>
<name>A0A7K3RCT7_STRAQ</name>
<protein>
    <submittedName>
        <fullName evidence="2">Uncharacterized protein</fullName>
    </submittedName>
</protein>
<evidence type="ECO:0000256" key="1">
    <source>
        <dbReference type="SAM" id="MobiDB-lite"/>
    </source>
</evidence>
<dbReference type="AlphaFoldDB" id="A0A7K3RCT7"/>
<feature type="region of interest" description="Disordered" evidence="1">
    <location>
        <begin position="1"/>
        <end position="26"/>
    </location>
</feature>